<dbReference type="InterPro" id="IPR036663">
    <property type="entry name" value="Fumarylacetoacetase_C_sf"/>
</dbReference>
<dbReference type="InterPro" id="IPR050772">
    <property type="entry name" value="Hydratase-Decarb/MhpD_sf"/>
</dbReference>
<organism evidence="3 4">
    <name type="scientific">Nocardia ignorata</name>
    <dbReference type="NCBI Taxonomy" id="145285"/>
    <lineage>
        <taxon>Bacteria</taxon>
        <taxon>Bacillati</taxon>
        <taxon>Actinomycetota</taxon>
        <taxon>Actinomycetes</taxon>
        <taxon>Mycobacteriales</taxon>
        <taxon>Nocardiaceae</taxon>
        <taxon>Nocardia</taxon>
    </lineage>
</organism>
<dbReference type="GO" id="GO:0008684">
    <property type="term" value="F:2-oxopent-4-enoate hydratase activity"/>
    <property type="evidence" value="ECO:0007669"/>
    <property type="project" value="TreeGrafter"/>
</dbReference>
<evidence type="ECO:0000259" key="2">
    <source>
        <dbReference type="Pfam" id="PF01557"/>
    </source>
</evidence>
<evidence type="ECO:0000313" key="4">
    <source>
        <dbReference type="Proteomes" id="UP000295087"/>
    </source>
</evidence>
<dbReference type="Proteomes" id="UP000295087">
    <property type="component" value="Unassembled WGS sequence"/>
</dbReference>
<dbReference type="EMBL" id="SNXK01000004">
    <property type="protein sequence ID" value="TDP37689.1"/>
    <property type="molecule type" value="Genomic_DNA"/>
</dbReference>
<keyword evidence="4" id="KW-1185">Reference proteome</keyword>
<dbReference type="SUPFAM" id="SSF56529">
    <property type="entry name" value="FAH"/>
    <property type="match status" value="1"/>
</dbReference>
<feature type="domain" description="Fumarylacetoacetase-like C-terminal" evidence="2">
    <location>
        <begin position="94"/>
        <end position="257"/>
    </location>
</feature>
<dbReference type="RefSeq" id="WP_067488399.1">
    <property type="nucleotide sequence ID" value="NZ_SNXK01000004.1"/>
</dbReference>
<dbReference type="PANTHER" id="PTHR30143">
    <property type="entry name" value="ACID HYDRATASE"/>
    <property type="match status" value="1"/>
</dbReference>
<dbReference type="InterPro" id="IPR011234">
    <property type="entry name" value="Fumarylacetoacetase-like_C"/>
</dbReference>
<dbReference type="GO" id="GO:0005737">
    <property type="term" value="C:cytoplasm"/>
    <property type="evidence" value="ECO:0007669"/>
    <property type="project" value="TreeGrafter"/>
</dbReference>
<accession>A0A4R6PLQ7</accession>
<dbReference type="Gene3D" id="3.90.850.10">
    <property type="entry name" value="Fumarylacetoacetase-like, C-terminal domain"/>
    <property type="match status" value="1"/>
</dbReference>
<sequence>MTPSSSVDIDQIVCQLEQAMSVRSPMPLISGIIGPDSVQTAKRIQARWNQLKVANGDRLVGYKIGLVSRSMRDQYGLDHPDYGCLLESRRFSVHCGKVEIPLDLFLRPRLEAELAFLIGRPLKSGAVTAEDVIAAADAVALAAEVVDSRFADERICMVDTVADNASFGGFAIGEWQGNLLGLGLGDLTLSMRRNGKGETREKASEVLGNPTMAVAWLAMELRENGQELRPGDVVLSGSPSRALAVARGDDFRLSIDGHSMMNIGFV</sequence>
<evidence type="ECO:0000256" key="1">
    <source>
        <dbReference type="ARBA" id="ARBA00023239"/>
    </source>
</evidence>
<comment type="caution">
    <text evidence="3">The sequence shown here is derived from an EMBL/GenBank/DDBJ whole genome shotgun (WGS) entry which is preliminary data.</text>
</comment>
<gene>
    <name evidence="3" type="ORF">DFR75_10439</name>
</gene>
<proteinExistence type="predicted"/>
<dbReference type="Pfam" id="PF01557">
    <property type="entry name" value="FAA_hydrolase"/>
    <property type="match status" value="1"/>
</dbReference>
<dbReference type="AlphaFoldDB" id="A0A4R6PLQ7"/>
<name>A0A4R6PLQ7_NOCIG</name>
<dbReference type="PANTHER" id="PTHR30143:SF0">
    <property type="entry name" value="2-KETO-4-PENTENOATE HYDRATASE"/>
    <property type="match status" value="1"/>
</dbReference>
<evidence type="ECO:0000313" key="3">
    <source>
        <dbReference type="EMBL" id="TDP37689.1"/>
    </source>
</evidence>
<protein>
    <submittedName>
        <fullName evidence="3">2-keto-4-pentenoate hydratase</fullName>
    </submittedName>
</protein>
<keyword evidence="1" id="KW-0456">Lyase</keyword>
<reference evidence="3 4" key="1">
    <citation type="submission" date="2019-03" db="EMBL/GenBank/DDBJ databases">
        <title>Genomic Encyclopedia of Type Strains, Phase IV (KMG-IV): sequencing the most valuable type-strain genomes for metagenomic binning, comparative biology and taxonomic classification.</title>
        <authorList>
            <person name="Goeker M."/>
        </authorList>
    </citation>
    <scope>NUCLEOTIDE SEQUENCE [LARGE SCALE GENOMIC DNA]</scope>
    <source>
        <strain evidence="3 4">DSM 44496</strain>
    </source>
</reference>